<comment type="caution">
    <text evidence="9">The sequence shown here is derived from an EMBL/GenBank/DDBJ whole genome shotgun (WGS) entry which is preliminary data.</text>
</comment>
<dbReference type="Proteomes" id="UP000278673">
    <property type="component" value="Unassembled WGS sequence"/>
</dbReference>
<proteinExistence type="predicted"/>
<organism evidence="9 10">
    <name type="scientific">Streptomyces triticirhizae</name>
    <dbReference type="NCBI Taxonomy" id="2483353"/>
    <lineage>
        <taxon>Bacteria</taxon>
        <taxon>Bacillati</taxon>
        <taxon>Actinomycetota</taxon>
        <taxon>Actinomycetes</taxon>
        <taxon>Kitasatosporales</taxon>
        <taxon>Streptomycetaceae</taxon>
        <taxon>Streptomyces</taxon>
    </lineage>
</organism>
<dbReference type="EMBL" id="RFFJ01000235">
    <property type="protein sequence ID" value="RMI30716.1"/>
    <property type="molecule type" value="Genomic_DNA"/>
</dbReference>
<name>A0A3M2L194_9ACTN</name>
<dbReference type="InterPro" id="IPR018076">
    <property type="entry name" value="T2SS_GspF_dom"/>
</dbReference>
<feature type="domain" description="Type II secretion system protein GspF" evidence="8">
    <location>
        <begin position="182"/>
        <end position="308"/>
    </location>
</feature>
<dbReference type="PANTHER" id="PTHR35007">
    <property type="entry name" value="INTEGRAL MEMBRANE PROTEIN-RELATED"/>
    <property type="match status" value="1"/>
</dbReference>
<protein>
    <submittedName>
        <fullName evidence="9">Type II secretion system protein</fullName>
    </submittedName>
</protein>
<evidence type="ECO:0000256" key="5">
    <source>
        <dbReference type="ARBA" id="ARBA00023136"/>
    </source>
</evidence>
<feature type="transmembrane region" description="Helical" evidence="7">
    <location>
        <begin position="6"/>
        <end position="27"/>
    </location>
</feature>
<evidence type="ECO:0000256" key="3">
    <source>
        <dbReference type="ARBA" id="ARBA00022692"/>
    </source>
</evidence>
<keyword evidence="2" id="KW-1003">Cell membrane</keyword>
<dbReference type="GO" id="GO:0005886">
    <property type="term" value="C:plasma membrane"/>
    <property type="evidence" value="ECO:0007669"/>
    <property type="project" value="UniProtKB-SubCell"/>
</dbReference>
<evidence type="ECO:0000313" key="9">
    <source>
        <dbReference type="EMBL" id="RMI30716.1"/>
    </source>
</evidence>
<keyword evidence="10" id="KW-1185">Reference proteome</keyword>
<evidence type="ECO:0000256" key="4">
    <source>
        <dbReference type="ARBA" id="ARBA00022989"/>
    </source>
</evidence>
<evidence type="ECO:0000256" key="7">
    <source>
        <dbReference type="SAM" id="Phobius"/>
    </source>
</evidence>
<evidence type="ECO:0000256" key="2">
    <source>
        <dbReference type="ARBA" id="ARBA00022475"/>
    </source>
</evidence>
<feature type="compositionally biased region" description="Low complexity" evidence="6">
    <location>
        <begin position="52"/>
        <end position="63"/>
    </location>
</feature>
<feature type="transmembrane region" description="Helical" evidence="7">
    <location>
        <begin position="115"/>
        <end position="136"/>
    </location>
</feature>
<evidence type="ECO:0000259" key="8">
    <source>
        <dbReference type="Pfam" id="PF00482"/>
    </source>
</evidence>
<keyword evidence="4 7" id="KW-1133">Transmembrane helix</keyword>
<sequence length="317" mass="34102">MNSMVTTAVVVGAIFGLGLYALVRALVPSRRGPVSTVARIDELRARGGIGGYPSATPSAPAAGGEPGTRRRDQLLARVGDRVAELYLQRGWEQRSLRADLALLDRTWEGFLANKVVLAALGLFFGPFVFSMAWLLGFGSSPVVPVWLALAFAGLFFFLPDLEVRRDAKAKRRDFRRVVAAYLDLVAMSLAGGRGLPEALKAAAEVSDGWALKRIQTALADARITGLTQWQALGRLGDEVGVDELKDLSTSLALVADDGAKVRASLSARAETMRHRELADIEGSAGEKSQSMLIAQLLLCMGFLIFLIFPAGMRVFQA</sequence>
<dbReference type="PANTHER" id="PTHR35007:SF1">
    <property type="entry name" value="PILUS ASSEMBLY PROTEIN"/>
    <property type="match status" value="1"/>
</dbReference>
<evidence type="ECO:0000256" key="6">
    <source>
        <dbReference type="SAM" id="MobiDB-lite"/>
    </source>
</evidence>
<evidence type="ECO:0000313" key="10">
    <source>
        <dbReference type="Proteomes" id="UP000278673"/>
    </source>
</evidence>
<evidence type="ECO:0000256" key="1">
    <source>
        <dbReference type="ARBA" id="ARBA00004651"/>
    </source>
</evidence>
<feature type="transmembrane region" description="Helical" evidence="7">
    <location>
        <begin position="142"/>
        <end position="161"/>
    </location>
</feature>
<dbReference type="AlphaFoldDB" id="A0A3M2L194"/>
<gene>
    <name evidence="9" type="ORF">EBN88_26535</name>
</gene>
<reference evidence="9 10" key="1">
    <citation type="submission" date="2018-10" db="EMBL/GenBank/DDBJ databases">
        <title>Isolation, diversity and antifungal activity of actinobacteria from wheat.</title>
        <authorList>
            <person name="Han C."/>
        </authorList>
    </citation>
    <scope>NUCLEOTIDE SEQUENCE [LARGE SCALE GENOMIC DNA]</scope>
    <source>
        <strain evidence="9 10">NEAU-YY642</strain>
    </source>
</reference>
<keyword evidence="5 7" id="KW-0472">Membrane</keyword>
<feature type="region of interest" description="Disordered" evidence="6">
    <location>
        <begin position="49"/>
        <end position="68"/>
    </location>
</feature>
<dbReference type="Pfam" id="PF00482">
    <property type="entry name" value="T2SSF"/>
    <property type="match status" value="1"/>
</dbReference>
<keyword evidence="3 7" id="KW-0812">Transmembrane</keyword>
<comment type="subcellular location">
    <subcellularLocation>
        <location evidence="1">Cell membrane</location>
        <topology evidence="1">Multi-pass membrane protein</topology>
    </subcellularLocation>
</comment>
<feature type="transmembrane region" description="Helical" evidence="7">
    <location>
        <begin position="292"/>
        <end position="312"/>
    </location>
</feature>
<dbReference type="RefSeq" id="WP_122399580.1">
    <property type="nucleotide sequence ID" value="NZ_RFFJ01000235.1"/>
</dbReference>
<accession>A0A3M2L194</accession>